<dbReference type="EMBL" id="JARKHS020036490">
    <property type="protein sequence ID" value="KAK8756132.1"/>
    <property type="molecule type" value="Genomic_DNA"/>
</dbReference>
<dbReference type="AlphaFoldDB" id="A0AAQ4D0Z2"/>
<organism evidence="1 2">
    <name type="scientific">Amblyomma americanum</name>
    <name type="common">Lone star tick</name>
    <dbReference type="NCBI Taxonomy" id="6943"/>
    <lineage>
        <taxon>Eukaryota</taxon>
        <taxon>Metazoa</taxon>
        <taxon>Ecdysozoa</taxon>
        <taxon>Arthropoda</taxon>
        <taxon>Chelicerata</taxon>
        <taxon>Arachnida</taxon>
        <taxon>Acari</taxon>
        <taxon>Parasitiformes</taxon>
        <taxon>Ixodida</taxon>
        <taxon>Ixodoidea</taxon>
        <taxon>Ixodidae</taxon>
        <taxon>Amblyomminae</taxon>
        <taxon>Amblyomma</taxon>
    </lineage>
</organism>
<sequence>MPKTFDSRIYHQVKWTDAEGEADFYPARILVLGGSSRKKWSLNFRTCTRTCKKICVTTIYLFILIL</sequence>
<proteinExistence type="predicted"/>
<name>A0AAQ4D0Z2_AMBAM</name>
<gene>
    <name evidence="1" type="ORF">V5799_001167</name>
</gene>
<reference evidence="1 2" key="1">
    <citation type="journal article" date="2023" name="Arcadia Sci">
        <title>De novo assembly of a long-read Amblyomma americanum tick genome.</title>
        <authorList>
            <person name="Chou S."/>
            <person name="Poskanzer K.E."/>
            <person name="Rollins M."/>
            <person name="Thuy-Boun P.S."/>
        </authorList>
    </citation>
    <scope>NUCLEOTIDE SEQUENCE [LARGE SCALE GENOMIC DNA]</scope>
    <source>
        <strain evidence="1">F_SG_1</strain>
        <tissue evidence="1">Salivary glands</tissue>
    </source>
</reference>
<protein>
    <submittedName>
        <fullName evidence="1">Uncharacterized protein</fullName>
    </submittedName>
</protein>
<evidence type="ECO:0000313" key="1">
    <source>
        <dbReference type="EMBL" id="KAK8756132.1"/>
    </source>
</evidence>
<keyword evidence="2" id="KW-1185">Reference proteome</keyword>
<dbReference type="Proteomes" id="UP001321473">
    <property type="component" value="Unassembled WGS sequence"/>
</dbReference>
<accession>A0AAQ4D0Z2</accession>
<evidence type="ECO:0000313" key="2">
    <source>
        <dbReference type="Proteomes" id="UP001321473"/>
    </source>
</evidence>
<comment type="caution">
    <text evidence="1">The sequence shown here is derived from an EMBL/GenBank/DDBJ whole genome shotgun (WGS) entry which is preliminary data.</text>
</comment>